<dbReference type="PANTHER" id="PTHR13710">
    <property type="entry name" value="DNA HELICASE RECQ FAMILY MEMBER"/>
    <property type="match status" value="1"/>
</dbReference>
<protein>
    <recommendedName>
        <fullName evidence="11">ATP-dependent DNA helicase RecQ</fullName>
        <ecNumber evidence="10">5.6.2.4</ecNumber>
    </recommendedName>
    <alternativeName>
        <fullName evidence="12">DNA 3'-5' helicase RecQ</fullName>
    </alternativeName>
</protein>
<evidence type="ECO:0000256" key="9">
    <source>
        <dbReference type="ARBA" id="ARBA00034617"/>
    </source>
</evidence>
<evidence type="ECO:0000256" key="7">
    <source>
        <dbReference type="ARBA" id="ARBA00023125"/>
    </source>
</evidence>
<dbReference type="PROSITE" id="PS51192">
    <property type="entry name" value="HELICASE_ATP_BIND_1"/>
    <property type="match status" value="1"/>
</dbReference>
<dbReference type="InterPro" id="IPR027417">
    <property type="entry name" value="P-loop_NTPase"/>
</dbReference>
<dbReference type="EC" id="5.6.2.4" evidence="10"/>
<evidence type="ECO:0000256" key="4">
    <source>
        <dbReference type="ARBA" id="ARBA00022801"/>
    </source>
</evidence>
<dbReference type="PANTHER" id="PTHR13710:SF105">
    <property type="entry name" value="ATP-DEPENDENT DNA HELICASE Q1"/>
    <property type="match status" value="1"/>
</dbReference>
<dbReference type="NCBIfam" id="TIGR00614">
    <property type="entry name" value="recQ_fam"/>
    <property type="match status" value="1"/>
</dbReference>
<evidence type="ECO:0000256" key="5">
    <source>
        <dbReference type="ARBA" id="ARBA00022806"/>
    </source>
</evidence>
<evidence type="ECO:0000256" key="1">
    <source>
        <dbReference type="ARBA" id="ARBA00005446"/>
    </source>
</evidence>
<evidence type="ECO:0000259" key="13">
    <source>
        <dbReference type="PROSITE" id="PS51192"/>
    </source>
</evidence>
<keyword evidence="3" id="KW-0547">Nucleotide-binding</keyword>
<keyword evidence="4" id="KW-0378">Hydrolase</keyword>
<dbReference type="Pfam" id="PF16124">
    <property type="entry name" value="RecQ_Zn_bind"/>
    <property type="match status" value="1"/>
</dbReference>
<dbReference type="InterPro" id="IPR004589">
    <property type="entry name" value="DNA_helicase_ATP-dep_RecQ"/>
</dbReference>
<feature type="domain" description="Helicase ATP-binding" evidence="13">
    <location>
        <begin position="26"/>
        <end position="194"/>
    </location>
</feature>
<gene>
    <name evidence="15" type="ORF">GCM10022216_10360</name>
</gene>
<feature type="domain" description="Helicase C-terminal" evidence="14">
    <location>
        <begin position="215"/>
        <end position="358"/>
    </location>
</feature>
<evidence type="ECO:0000256" key="3">
    <source>
        <dbReference type="ARBA" id="ARBA00022741"/>
    </source>
</evidence>
<dbReference type="Pfam" id="PF00270">
    <property type="entry name" value="DEAD"/>
    <property type="match status" value="1"/>
</dbReference>
<dbReference type="InterPro" id="IPR011545">
    <property type="entry name" value="DEAD/DEAH_box_helicase_dom"/>
</dbReference>
<keyword evidence="5 15" id="KW-0347">Helicase</keyword>
<dbReference type="EMBL" id="BAAAZI010000006">
    <property type="protein sequence ID" value="GAA4135983.1"/>
    <property type="molecule type" value="Genomic_DNA"/>
</dbReference>
<dbReference type="GO" id="GO:0004386">
    <property type="term" value="F:helicase activity"/>
    <property type="evidence" value="ECO:0007669"/>
    <property type="project" value="UniProtKB-KW"/>
</dbReference>
<evidence type="ECO:0000259" key="14">
    <source>
        <dbReference type="PROSITE" id="PS51194"/>
    </source>
</evidence>
<keyword evidence="6" id="KW-0067">ATP-binding</keyword>
<dbReference type="Pfam" id="PF00271">
    <property type="entry name" value="Helicase_C"/>
    <property type="match status" value="1"/>
</dbReference>
<dbReference type="InterPro" id="IPR032284">
    <property type="entry name" value="RecQ_Zn-bd"/>
</dbReference>
<dbReference type="PROSITE" id="PS51194">
    <property type="entry name" value="HELICASE_CTER"/>
    <property type="match status" value="1"/>
</dbReference>
<proteinExistence type="inferred from homology"/>
<evidence type="ECO:0000256" key="8">
    <source>
        <dbReference type="ARBA" id="ARBA00023235"/>
    </source>
</evidence>
<comment type="catalytic activity">
    <reaction evidence="9">
        <text>Couples ATP hydrolysis with the unwinding of duplex DNA by translocating in the 3'-5' direction.</text>
        <dbReference type="EC" id="5.6.2.4"/>
    </reaction>
</comment>
<evidence type="ECO:0000256" key="11">
    <source>
        <dbReference type="ARBA" id="ARBA00044535"/>
    </source>
</evidence>
<keyword evidence="16" id="KW-1185">Reference proteome</keyword>
<organism evidence="15 16">
    <name type="scientific">Sphingobacterium kyonggiense</name>
    <dbReference type="NCBI Taxonomy" id="714075"/>
    <lineage>
        <taxon>Bacteria</taxon>
        <taxon>Pseudomonadati</taxon>
        <taxon>Bacteroidota</taxon>
        <taxon>Sphingobacteriia</taxon>
        <taxon>Sphingobacteriales</taxon>
        <taxon>Sphingobacteriaceae</taxon>
        <taxon>Sphingobacterium</taxon>
    </lineage>
</organism>
<keyword evidence="2" id="KW-0479">Metal-binding</keyword>
<accession>A0ABP7YIV6</accession>
<dbReference type="InterPro" id="IPR014001">
    <property type="entry name" value="Helicase_ATP-bd"/>
</dbReference>
<name>A0ABP7YIV6_9SPHI</name>
<evidence type="ECO:0000313" key="16">
    <source>
        <dbReference type="Proteomes" id="UP001500101"/>
    </source>
</evidence>
<keyword evidence="8" id="KW-0413">Isomerase</keyword>
<evidence type="ECO:0000256" key="12">
    <source>
        <dbReference type="ARBA" id="ARBA00044550"/>
    </source>
</evidence>
<dbReference type="InterPro" id="IPR036388">
    <property type="entry name" value="WH-like_DNA-bd_sf"/>
</dbReference>
<comment type="similarity">
    <text evidence="1">Belongs to the helicase family. RecQ subfamily.</text>
</comment>
<comment type="caution">
    <text evidence="15">The sequence shown here is derived from an EMBL/GenBank/DDBJ whole genome shotgun (WGS) entry which is preliminary data.</text>
</comment>
<dbReference type="Gene3D" id="3.40.50.300">
    <property type="entry name" value="P-loop containing nucleotide triphosphate hydrolases"/>
    <property type="match status" value="2"/>
</dbReference>
<dbReference type="RefSeq" id="WP_344673553.1">
    <property type="nucleotide sequence ID" value="NZ_BAAAZI010000006.1"/>
</dbReference>
<dbReference type="InterPro" id="IPR001650">
    <property type="entry name" value="Helicase_C-like"/>
</dbReference>
<reference evidence="16" key="1">
    <citation type="journal article" date="2019" name="Int. J. Syst. Evol. Microbiol.">
        <title>The Global Catalogue of Microorganisms (GCM) 10K type strain sequencing project: providing services to taxonomists for standard genome sequencing and annotation.</title>
        <authorList>
            <consortium name="The Broad Institute Genomics Platform"/>
            <consortium name="The Broad Institute Genome Sequencing Center for Infectious Disease"/>
            <person name="Wu L."/>
            <person name="Ma J."/>
        </authorList>
    </citation>
    <scope>NUCLEOTIDE SEQUENCE [LARGE SCALE GENOMIC DNA]</scope>
    <source>
        <strain evidence="16">JCM 16704</strain>
    </source>
</reference>
<evidence type="ECO:0000256" key="6">
    <source>
        <dbReference type="ARBA" id="ARBA00022840"/>
    </source>
</evidence>
<sequence length="632" mass="73733">MEKTSLAILKQYWGYDRFRPLQEEIIHEILLGKDTLGLMPTGGGKSLCFQVPSMQMEGVCIVISPLIALMKDQVENLRKRGIQAVAIYSGMTYREIDITLDNCIFGNIKFLYLSPERLYSELVQERIRHMKVNLFAIDEAHCISQWGYDFRPPYLELTKLRELQPKVPFLALTATATPRVVQDIQEKLGFSEQNVFSKSFRRENLAYMVFEEENKMNRMLRVIKKMGGTGIIYVRNRKETQEVARYLLNHGVPADFYHAGLNMQERMKKQDAWTHNKTRVIVATNAFGMGIDKPDVRFVIHLDIPDSLEAYYQEAGRAGRDEKKAFPVLLYDQSDRERLWENLENDFPGIPFIQQVYHHVCNYYQIAYGAGKDQVFDFDLVDFCKRYKLEVLKTISALKFLEKDKWLTVSEAAYIPSRFKFEVDYQELYKFQVQSALFDPLIKAIQRSYGGTFDFFVPLNEFELAKKIGKSYEDIGKMLKLMQQQEIATYIPKTDSAQLQFLQARVDYKNLYIDSQFIASRRAFREEQLKAIYQYLDEKVCRSISLQRYFGEQEVEPCGQCDLCVTAAYKGDVSAKVEKEIQQILIAQPLDIHELMDRLTIGKEEIRIKTLRNLMDNGQIRLENGIYSWIVF</sequence>
<dbReference type="CDD" id="cd17920">
    <property type="entry name" value="DEXHc_RecQ"/>
    <property type="match status" value="1"/>
</dbReference>
<dbReference type="Gene3D" id="1.10.10.10">
    <property type="entry name" value="Winged helix-like DNA-binding domain superfamily/Winged helix DNA-binding domain"/>
    <property type="match status" value="1"/>
</dbReference>
<evidence type="ECO:0000256" key="10">
    <source>
        <dbReference type="ARBA" id="ARBA00034808"/>
    </source>
</evidence>
<dbReference type="Proteomes" id="UP001500101">
    <property type="component" value="Unassembled WGS sequence"/>
</dbReference>
<dbReference type="SUPFAM" id="SSF52540">
    <property type="entry name" value="P-loop containing nucleoside triphosphate hydrolases"/>
    <property type="match status" value="1"/>
</dbReference>
<evidence type="ECO:0000313" key="15">
    <source>
        <dbReference type="EMBL" id="GAA4135983.1"/>
    </source>
</evidence>
<evidence type="ECO:0000256" key="2">
    <source>
        <dbReference type="ARBA" id="ARBA00022723"/>
    </source>
</evidence>
<keyword evidence="7" id="KW-0238">DNA-binding</keyword>
<dbReference type="SMART" id="SM00490">
    <property type="entry name" value="HELICc"/>
    <property type="match status" value="1"/>
</dbReference>
<dbReference type="SMART" id="SM00487">
    <property type="entry name" value="DEXDc"/>
    <property type="match status" value="1"/>
</dbReference>